<dbReference type="OrthoDB" id="5415592at2759"/>
<dbReference type="InterPro" id="IPR054508">
    <property type="entry name" value="PIR1-like_C"/>
</dbReference>
<keyword evidence="3" id="KW-0964">Secreted</keyword>
<comment type="similarity">
    <text evidence="6">Belongs to the PIR protein family.</text>
</comment>
<evidence type="ECO:0000256" key="2">
    <source>
        <dbReference type="ARBA" id="ARBA00022512"/>
    </source>
</evidence>
<dbReference type="GO" id="GO:0031505">
    <property type="term" value="P:fungal-type cell wall organization"/>
    <property type="evidence" value="ECO:0007669"/>
    <property type="project" value="UniProtKB-ARBA"/>
</dbReference>
<keyword evidence="4" id="KW-0732">Signal</keyword>
<keyword evidence="9" id="KW-1185">Reference proteome</keyword>
<proteinExistence type="inferred from homology"/>
<gene>
    <name evidence="8" type="ORF">L873DRAFT_1660735</name>
</gene>
<evidence type="ECO:0000256" key="3">
    <source>
        <dbReference type="ARBA" id="ARBA00022525"/>
    </source>
</evidence>
<dbReference type="Proteomes" id="UP000276215">
    <property type="component" value="Unassembled WGS sequence"/>
</dbReference>
<name>A0A3N4K641_9PEZI</name>
<dbReference type="AlphaFoldDB" id="A0A3N4K641"/>
<dbReference type="STRING" id="1336337.A0A3N4K641"/>
<dbReference type="EMBL" id="ML120351">
    <property type="protein sequence ID" value="RPB06010.1"/>
    <property type="molecule type" value="Genomic_DNA"/>
</dbReference>
<accession>A0A3N4K641</accession>
<keyword evidence="5" id="KW-0677">Repeat</keyword>
<reference evidence="8 9" key="1">
    <citation type="journal article" date="2018" name="Nat. Ecol. Evol.">
        <title>Pezizomycetes genomes reveal the molecular basis of ectomycorrhizal truffle lifestyle.</title>
        <authorList>
            <person name="Murat C."/>
            <person name="Payen T."/>
            <person name="Noel B."/>
            <person name="Kuo A."/>
            <person name="Morin E."/>
            <person name="Chen J."/>
            <person name="Kohler A."/>
            <person name="Krizsan K."/>
            <person name="Balestrini R."/>
            <person name="Da Silva C."/>
            <person name="Montanini B."/>
            <person name="Hainaut M."/>
            <person name="Levati E."/>
            <person name="Barry K.W."/>
            <person name="Belfiori B."/>
            <person name="Cichocki N."/>
            <person name="Clum A."/>
            <person name="Dockter R.B."/>
            <person name="Fauchery L."/>
            <person name="Guy J."/>
            <person name="Iotti M."/>
            <person name="Le Tacon F."/>
            <person name="Lindquist E.A."/>
            <person name="Lipzen A."/>
            <person name="Malagnac F."/>
            <person name="Mello A."/>
            <person name="Molinier V."/>
            <person name="Miyauchi S."/>
            <person name="Poulain J."/>
            <person name="Riccioni C."/>
            <person name="Rubini A."/>
            <person name="Sitrit Y."/>
            <person name="Splivallo R."/>
            <person name="Traeger S."/>
            <person name="Wang M."/>
            <person name="Zifcakova L."/>
            <person name="Wipf D."/>
            <person name="Zambonelli A."/>
            <person name="Paolocci F."/>
            <person name="Nowrousian M."/>
            <person name="Ottonello S."/>
            <person name="Baldrian P."/>
            <person name="Spatafora J.W."/>
            <person name="Henrissat B."/>
            <person name="Nagy L.G."/>
            <person name="Aury J.M."/>
            <person name="Wincker P."/>
            <person name="Grigoriev I.V."/>
            <person name="Bonfante P."/>
            <person name="Martin F.M."/>
        </authorList>
    </citation>
    <scope>NUCLEOTIDE SEQUENCE [LARGE SCALE GENOMIC DNA]</scope>
    <source>
        <strain evidence="8 9">120613-1</strain>
    </source>
</reference>
<organism evidence="8 9">
    <name type="scientific">Choiromyces venosus 120613-1</name>
    <dbReference type="NCBI Taxonomy" id="1336337"/>
    <lineage>
        <taxon>Eukaryota</taxon>
        <taxon>Fungi</taxon>
        <taxon>Dikarya</taxon>
        <taxon>Ascomycota</taxon>
        <taxon>Pezizomycotina</taxon>
        <taxon>Pezizomycetes</taxon>
        <taxon>Pezizales</taxon>
        <taxon>Tuberaceae</taxon>
        <taxon>Choiromyces</taxon>
    </lineage>
</organism>
<evidence type="ECO:0000313" key="9">
    <source>
        <dbReference type="Proteomes" id="UP000276215"/>
    </source>
</evidence>
<dbReference type="Pfam" id="PF22799">
    <property type="entry name" value="PIR1-like_C"/>
    <property type="match status" value="1"/>
</dbReference>
<dbReference type="GO" id="GO:0009277">
    <property type="term" value="C:fungal-type cell wall"/>
    <property type="evidence" value="ECO:0007669"/>
    <property type="project" value="TreeGrafter"/>
</dbReference>
<comment type="subcellular location">
    <subcellularLocation>
        <location evidence="1">Secreted</location>
        <location evidence="1">Cell wall</location>
    </subcellularLocation>
</comment>
<evidence type="ECO:0000313" key="8">
    <source>
        <dbReference type="EMBL" id="RPB06010.1"/>
    </source>
</evidence>
<evidence type="ECO:0000259" key="7">
    <source>
        <dbReference type="Pfam" id="PF22799"/>
    </source>
</evidence>
<feature type="domain" description="Cell wall mannoprotein PIR1-like C-terminal" evidence="7">
    <location>
        <begin position="60"/>
        <end position="134"/>
    </location>
</feature>
<evidence type="ECO:0000256" key="4">
    <source>
        <dbReference type="ARBA" id="ARBA00022729"/>
    </source>
</evidence>
<evidence type="ECO:0000256" key="1">
    <source>
        <dbReference type="ARBA" id="ARBA00004191"/>
    </source>
</evidence>
<dbReference type="PANTHER" id="PTHR47254:SF1">
    <property type="entry name" value="CELL WALL MANNOPROTEIN CIS3-RELATED"/>
    <property type="match status" value="1"/>
</dbReference>
<feature type="non-terminal residue" evidence="8">
    <location>
        <position position="1"/>
    </location>
</feature>
<dbReference type="PROSITE" id="PS50256">
    <property type="entry name" value="PIR_REPEAT_2"/>
    <property type="match status" value="1"/>
</dbReference>
<dbReference type="GO" id="GO:0005199">
    <property type="term" value="F:structural constituent of cell wall"/>
    <property type="evidence" value="ECO:0007669"/>
    <property type="project" value="InterPro"/>
</dbReference>
<protein>
    <recommendedName>
        <fullName evidence="7">Cell wall mannoprotein PIR1-like C-terminal domain-containing protein</fullName>
    </recommendedName>
</protein>
<evidence type="ECO:0000256" key="5">
    <source>
        <dbReference type="ARBA" id="ARBA00022737"/>
    </source>
</evidence>
<sequence>AVTQIADGQIQAPSAVGAATGFEGVAANLAASVANVVVPQTPQQCVRQNGLPVRVTLEKGVLTDHLGRTGYIADNRQLQFDAPPQGGAIYTAGFSACPDGSLGLGGSNVFYACGSSDFSNLYDTPIYPDNCHEVYLMLG</sequence>
<keyword evidence="2" id="KW-0134">Cell wall</keyword>
<dbReference type="InterPro" id="IPR051153">
    <property type="entry name" value="Yeast_CWMannoprotein_PIR"/>
</dbReference>
<dbReference type="Pfam" id="PF00399">
    <property type="entry name" value="PIR"/>
    <property type="match status" value="1"/>
</dbReference>
<dbReference type="InterPro" id="IPR000420">
    <property type="entry name" value="Yeast_PIR_rpt"/>
</dbReference>
<evidence type="ECO:0000256" key="6">
    <source>
        <dbReference type="ARBA" id="ARBA00038219"/>
    </source>
</evidence>
<dbReference type="PANTHER" id="PTHR47254">
    <property type="entry name" value="CELL WALL MANNOPROTEIN CIS3-RELATED"/>
    <property type="match status" value="1"/>
</dbReference>